<evidence type="ECO:0000259" key="4">
    <source>
        <dbReference type="Pfam" id="PF22938"/>
    </source>
</evidence>
<keyword evidence="6" id="KW-1185">Reference proteome</keyword>
<dbReference type="CDD" id="cd01647">
    <property type="entry name" value="RT_LTR"/>
    <property type="match status" value="1"/>
</dbReference>
<evidence type="ECO:0000256" key="1">
    <source>
        <dbReference type="ARBA" id="ARBA00010879"/>
    </source>
</evidence>
<dbReference type="InterPro" id="IPR050951">
    <property type="entry name" value="Retrovirus_Pol_polyprotein"/>
</dbReference>
<dbReference type="Proteomes" id="UP000050525">
    <property type="component" value="Unassembled WGS sequence"/>
</dbReference>
<protein>
    <recommendedName>
        <fullName evidence="2">ribonuclease H</fullName>
        <ecNumber evidence="2">3.1.26.4</ecNumber>
    </recommendedName>
</protein>
<dbReference type="Gene3D" id="3.10.10.10">
    <property type="entry name" value="HIV Type 1 Reverse Transcriptase, subunit A, domain 1"/>
    <property type="match status" value="1"/>
</dbReference>
<evidence type="ECO:0000259" key="3">
    <source>
        <dbReference type="Pfam" id="PF00078"/>
    </source>
</evidence>
<dbReference type="Gene3D" id="3.30.70.270">
    <property type="match status" value="1"/>
</dbReference>
<dbReference type="SUPFAM" id="SSF56672">
    <property type="entry name" value="DNA/RNA polymerases"/>
    <property type="match status" value="1"/>
</dbReference>
<dbReference type="InterPro" id="IPR054465">
    <property type="entry name" value="Integrase_p58-like_C"/>
</dbReference>
<dbReference type="Pfam" id="PF22938">
    <property type="entry name" value="Integrase_p58_C"/>
    <property type="match status" value="1"/>
</dbReference>
<dbReference type="AlphaFoldDB" id="A0A151NRH6"/>
<comment type="similarity">
    <text evidence="1">Belongs to the beta type-B retroviral polymerase family. HERV class-II K(HML-2) pol subfamily.</text>
</comment>
<name>A0A151NRH6_ALLMI</name>
<evidence type="ECO:0000313" key="6">
    <source>
        <dbReference type="Proteomes" id="UP000050525"/>
    </source>
</evidence>
<sequence length="307" mass="35064">MMKVVRDSLGQAQEKQSSWYDEKVRLYTFEQCDNVMVFLPLKTDKLQAAWEGPHAILDRLDDVTYVVSISDRKPKTVHVNMLKPYYDRKEMVFWVSSVEGTSEDPEELVMYGDWDGEAGIEELCLLDHLPSQDKDQLLAALKDFETVFSNKPGKTDLAVHSIETGSHRPIYSRHYPVNEKVRQEIKWEIAEMEELGVIQPSTSPWPSPVVLVRKQDGTIRFCVDYRKLNAITTPDVYPMPRMDSLLDHLGPDKVISTLHLSKGFWQMALDPDAVAKSAFTTPIGLYEFTVLPFGFRVAPDSPDHCAR</sequence>
<dbReference type="EMBL" id="AKHW03002227">
    <property type="protein sequence ID" value="KYO39384.1"/>
    <property type="molecule type" value="Genomic_DNA"/>
</dbReference>
<accession>A0A151NRH6</accession>
<proteinExistence type="inferred from homology"/>
<dbReference type="GO" id="GO:0004523">
    <property type="term" value="F:RNA-DNA hybrid ribonuclease activity"/>
    <property type="evidence" value="ECO:0007669"/>
    <property type="project" value="UniProtKB-EC"/>
</dbReference>
<gene>
    <name evidence="5" type="ORF">Y1Q_0013349</name>
</gene>
<evidence type="ECO:0000256" key="2">
    <source>
        <dbReference type="ARBA" id="ARBA00012180"/>
    </source>
</evidence>
<dbReference type="PANTHER" id="PTHR37984:SF5">
    <property type="entry name" value="PROTEIN NYNRIN-LIKE"/>
    <property type="match status" value="1"/>
</dbReference>
<evidence type="ECO:0000313" key="5">
    <source>
        <dbReference type="EMBL" id="KYO39384.1"/>
    </source>
</evidence>
<reference evidence="5 6" key="1">
    <citation type="journal article" date="2012" name="Genome Biol.">
        <title>Sequencing three crocodilian genomes to illuminate the evolution of archosaurs and amniotes.</title>
        <authorList>
            <person name="St John J.A."/>
            <person name="Braun E.L."/>
            <person name="Isberg S.R."/>
            <person name="Miles L.G."/>
            <person name="Chong A.Y."/>
            <person name="Gongora J."/>
            <person name="Dalzell P."/>
            <person name="Moran C."/>
            <person name="Bed'hom B."/>
            <person name="Abzhanov A."/>
            <person name="Burgess S.C."/>
            <person name="Cooksey A.M."/>
            <person name="Castoe T.A."/>
            <person name="Crawford N.G."/>
            <person name="Densmore L.D."/>
            <person name="Drew J.C."/>
            <person name="Edwards S.V."/>
            <person name="Faircloth B.C."/>
            <person name="Fujita M.K."/>
            <person name="Greenwold M.J."/>
            <person name="Hoffmann F.G."/>
            <person name="Howard J.M."/>
            <person name="Iguchi T."/>
            <person name="Janes D.E."/>
            <person name="Khan S.Y."/>
            <person name="Kohno S."/>
            <person name="de Koning A.J."/>
            <person name="Lance S.L."/>
            <person name="McCarthy F.M."/>
            <person name="McCormack J.E."/>
            <person name="Merchant M.E."/>
            <person name="Peterson D.G."/>
            <person name="Pollock D.D."/>
            <person name="Pourmand N."/>
            <person name="Raney B.J."/>
            <person name="Roessler K.A."/>
            <person name="Sanford J.R."/>
            <person name="Sawyer R.H."/>
            <person name="Schmidt C.J."/>
            <person name="Triplett E.W."/>
            <person name="Tuberville T.D."/>
            <person name="Venegas-Anaya M."/>
            <person name="Howard J.T."/>
            <person name="Jarvis E.D."/>
            <person name="Guillette L.J.Jr."/>
            <person name="Glenn T.C."/>
            <person name="Green R.E."/>
            <person name="Ray D.A."/>
        </authorList>
    </citation>
    <scope>NUCLEOTIDE SEQUENCE [LARGE SCALE GENOMIC DNA]</scope>
    <source>
        <strain evidence="5">KSC_2009_1</strain>
    </source>
</reference>
<feature type="domain" description="Reverse transcriptase" evidence="3">
    <location>
        <begin position="212"/>
        <end position="299"/>
    </location>
</feature>
<dbReference type="EC" id="3.1.26.4" evidence="2"/>
<feature type="domain" description="Integrase p58-like C-terminal" evidence="4">
    <location>
        <begin position="52"/>
        <end position="84"/>
    </location>
</feature>
<dbReference type="Pfam" id="PF00078">
    <property type="entry name" value="RVT_1"/>
    <property type="match status" value="1"/>
</dbReference>
<dbReference type="InterPro" id="IPR043502">
    <property type="entry name" value="DNA/RNA_pol_sf"/>
</dbReference>
<dbReference type="InterPro" id="IPR000477">
    <property type="entry name" value="RT_dom"/>
</dbReference>
<dbReference type="STRING" id="8496.A0A151NRH6"/>
<organism evidence="5 6">
    <name type="scientific">Alligator mississippiensis</name>
    <name type="common">American alligator</name>
    <dbReference type="NCBI Taxonomy" id="8496"/>
    <lineage>
        <taxon>Eukaryota</taxon>
        <taxon>Metazoa</taxon>
        <taxon>Chordata</taxon>
        <taxon>Craniata</taxon>
        <taxon>Vertebrata</taxon>
        <taxon>Euteleostomi</taxon>
        <taxon>Archelosauria</taxon>
        <taxon>Archosauria</taxon>
        <taxon>Crocodylia</taxon>
        <taxon>Alligatoridae</taxon>
        <taxon>Alligatorinae</taxon>
        <taxon>Alligator</taxon>
    </lineage>
</organism>
<dbReference type="InterPro" id="IPR043128">
    <property type="entry name" value="Rev_trsase/Diguanyl_cyclase"/>
</dbReference>
<dbReference type="PANTHER" id="PTHR37984">
    <property type="entry name" value="PROTEIN CBG26694"/>
    <property type="match status" value="1"/>
</dbReference>
<comment type="caution">
    <text evidence="5">The sequence shown here is derived from an EMBL/GenBank/DDBJ whole genome shotgun (WGS) entry which is preliminary data.</text>
</comment>